<evidence type="ECO:0000313" key="1">
    <source>
        <dbReference type="EMBL" id="KAJ8109767.1"/>
    </source>
</evidence>
<sequence length="1417" mass="156543">MPSTSAFFAVSAAVGCALAQQVPAAAQIVDQKVFNVLESVPPPAVANDSLLFVWPGVTAESLLAKPFHIYDEEFYDVIGSNPSLTQIASSESDPIFHEAVTWHPARDEVFFVQNAGAPAAGTGLNKSSIIQKISLADAEKVRNGTLSAAPVTIVNTSNPQVINPNGGTNYKGNIIFAGEGQGANIPSALYVMNPEAPYNTTTLINNFYGRQFNSLNDLVVSPKNGDLYFTDTLYGFLQDFRPAPGLRNQVYRYNFKTGATTVVADDFTLPNGITISPDGKKAYVTDTGLALGFYGRNFSSPASVYSFDVAKDGTFENRKTFAYVPSGLPDGVHTDSKGRVYTGAGDGVWVYNTSGKLIGKIYTGTTAANFQFAGKGRMVVTGQTKLFYVTLAASAMYPSSIPSTPAVAVPTPLSYASDFTSAAAIVNSHNKNFTERSRICTVMRRQFRMSITRLRLTRTHDDVPSQERLGGVGVQMSQNLAPFLPRFWNLLVQGIALISEAALTPGSTHNSRLLSIMSEWTGGLRERIVGSEGGVTDPVCEEHSGEIVGIQYVDKEDLQPSIKSKTAQFKLNTDLLPLPTKKQVKMVKGTLRPGRSMGTSYDEVVLIIDERLRPLLGTMRENRAFFIAQLVRVLTEPRSIIEARHYIASEEGMDWLHQFLVPISSDISKEPLMKDNSELQIPAMISEAHQQLIPEASPSLVQQLGPESQVLIGTERLGESDPTIGYSVEANLEVVSMHDGSPIECTVEEVEVLSPSDPPIVSDPPVSSVRQMDSEPQFDKTPWLIGDETTIAYSAGSGPEAVSLRGLTLTNLEERDTEAERKDNVSARDDTDYVSVVSNDEDIASTSPRHKTGLELFAVQLFGTYLAQLEDLRTLHERLLTKLGEDRFLVNYRRILKVYALEWKKKVLTSQERYIIRALENRANRRVITLNIVNCVSLGDEESRMRYDNLADQMLEKISLEEWGREMCGFPDEFFAVDNSDDEEGAETDEDSDSVLDLPLPTLTATTIEMTQEYLVRRSPIRVLTLQLHLLSLRTTLRDIIDTTPKCALHIICRSNNTGLSFVNKCKEYIEDVTNTPWDWWPLNPRIPDSSKESWLLKWELCGEPMYTTVSVSEAETLHHILKSRTFWPRALPEPCSVAQSSPGSNSKGSAGKSPSGSSSTNVDASGYSTATVSHSPLSALCVIFGVQNRQGFHAIENVNTVTYSDDAAFFSELTLRHRKYCSCVQRWFSPLVFRYCRFVQFEEVLDTLVSCVGEALPDDHGYVDSYEYNPRGNAAAKPLIHPAVFSVLLRACSPHCAWSFLPIWIHECRHVAAGRRYLPKIPQRKGAYNASATPSPSGTVGSADRVAYGIQASYMLSFFRILVYHVLLILSGFAFWIYWLKHHPSDLQNASVPMFTIMTLIGTFWALLGKRIGNFD</sequence>
<organism evidence="1 2">
    <name type="scientific">Boeremia exigua</name>
    <dbReference type="NCBI Taxonomy" id="749465"/>
    <lineage>
        <taxon>Eukaryota</taxon>
        <taxon>Fungi</taxon>
        <taxon>Dikarya</taxon>
        <taxon>Ascomycota</taxon>
        <taxon>Pezizomycotina</taxon>
        <taxon>Dothideomycetes</taxon>
        <taxon>Pleosporomycetidae</taxon>
        <taxon>Pleosporales</taxon>
        <taxon>Pleosporineae</taxon>
        <taxon>Didymellaceae</taxon>
        <taxon>Boeremia</taxon>
    </lineage>
</organism>
<comment type="caution">
    <text evidence="1">The sequence shown here is derived from an EMBL/GenBank/DDBJ whole genome shotgun (WGS) entry which is preliminary data.</text>
</comment>
<name>A0ACC2I349_9PLEO</name>
<evidence type="ECO:0000313" key="2">
    <source>
        <dbReference type="Proteomes" id="UP001153331"/>
    </source>
</evidence>
<protein>
    <submittedName>
        <fullName evidence="1">Uncharacterized protein</fullName>
    </submittedName>
</protein>
<reference evidence="1" key="1">
    <citation type="submission" date="2022-11" db="EMBL/GenBank/DDBJ databases">
        <title>Genome Sequence of Boeremia exigua.</title>
        <authorList>
            <person name="Buettner E."/>
        </authorList>
    </citation>
    <scope>NUCLEOTIDE SEQUENCE</scope>
    <source>
        <strain evidence="1">CU02</strain>
    </source>
</reference>
<dbReference type="EMBL" id="JAPHNI010000574">
    <property type="protein sequence ID" value="KAJ8109767.1"/>
    <property type="molecule type" value="Genomic_DNA"/>
</dbReference>
<accession>A0ACC2I349</accession>
<proteinExistence type="predicted"/>
<gene>
    <name evidence="1" type="ORF">OPT61_g7214</name>
</gene>
<keyword evidence="2" id="KW-1185">Reference proteome</keyword>
<dbReference type="Proteomes" id="UP001153331">
    <property type="component" value="Unassembled WGS sequence"/>
</dbReference>